<comment type="similarity">
    <text evidence="1">Belongs to the HpcH/HpaI aldolase family.</text>
</comment>
<accession>A0A212KAG3</accession>
<dbReference type="GO" id="GO:0008672">
    <property type="term" value="F:2-dehydro-3-deoxyglucarate aldolase activity"/>
    <property type="evidence" value="ECO:0007669"/>
    <property type="project" value="UniProtKB-EC"/>
</dbReference>
<evidence type="ECO:0000256" key="3">
    <source>
        <dbReference type="ARBA" id="ARBA00023239"/>
    </source>
</evidence>
<feature type="domain" description="HpcH/HpaI aldolase/citrate lyase" evidence="4">
    <location>
        <begin position="16"/>
        <end position="240"/>
    </location>
</feature>
<name>A0A212KAG3_9DELT</name>
<dbReference type="GO" id="GO:0005737">
    <property type="term" value="C:cytoplasm"/>
    <property type="evidence" value="ECO:0007669"/>
    <property type="project" value="TreeGrafter"/>
</dbReference>
<protein>
    <submittedName>
        <fullName evidence="5">5-keto-4-deoxy-D-glucarate aldolase</fullName>
        <ecNumber evidence="5">4.1.2.20</ecNumber>
    </submittedName>
</protein>
<evidence type="ECO:0000259" key="4">
    <source>
        <dbReference type="Pfam" id="PF03328"/>
    </source>
</evidence>
<keyword evidence="3 5" id="KW-0456">Lyase</keyword>
<dbReference type="InterPro" id="IPR050251">
    <property type="entry name" value="HpcH-HpaI_aldolase"/>
</dbReference>
<evidence type="ECO:0000256" key="1">
    <source>
        <dbReference type="ARBA" id="ARBA00005568"/>
    </source>
</evidence>
<gene>
    <name evidence="5" type="primary">garL</name>
    <name evidence="5" type="ORF">KL86DPRO_40151</name>
</gene>
<dbReference type="InterPro" id="IPR040442">
    <property type="entry name" value="Pyrv_kinase-like_dom_sf"/>
</dbReference>
<dbReference type="InterPro" id="IPR015813">
    <property type="entry name" value="Pyrv/PenolPyrv_kinase-like_dom"/>
</dbReference>
<evidence type="ECO:0000256" key="2">
    <source>
        <dbReference type="ARBA" id="ARBA00022723"/>
    </source>
</evidence>
<dbReference type="AlphaFoldDB" id="A0A212KAG3"/>
<dbReference type="Pfam" id="PF03328">
    <property type="entry name" value="HpcH_HpaI"/>
    <property type="match status" value="1"/>
</dbReference>
<sequence length="251" mass="27476">MEYIRERALKGEFLAGAWLNLASSLTSEMAGLVGYDWLLIDQEHAPGDNMTLLHQLQGAARFPVASIVRVPWVDRILFKKILDLGAAGIMTPYVQTPEEAREVVKFAKYMPMGERGIAGSPRCMDYSANFPRYFENANKDLILVAQIETGLALDNAEAIAAVDGIDVLFVGPLDLSISTNLRAMFDDPKYVDNLRRVAAAAKKHGKACGILLPNVKWIPLLKELGFTFIACGSDGGFVLNGMKSTLEALRA</sequence>
<dbReference type="Gene3D" id="3.20.20.60">
    <property type="entry name" value="Phosphoenolpyruvate-binding domains"/>
    <property type="match status" value="1"/>
</dbReference>
<dbReference type="PANTHER" id="PTHR30502">
    <property type="entry name" value="2-KETO-3-DEOXY-L-RHAMNONATE ALDOLASE"/>
    <property type="match status" value="1"/>
</dbReference>
<reference evidence="5" key="1">
    <citation type="submission" date="2016-04" db="EMBL/GenBank/DDBJ databases">
        <authorList>
            <person name="Evans L.H."/>
            <person name="Alamgir A."/>
            <person name="Owens N."/>
            <person name="Weber N.D."/>
            <person name="Virtaneva K."/>
            <person name="Barbian K."/>
            <person name="Babar A."/>
            <person name="Rosenke K."/>
        </authorList>
    </citation>
    <scope>NUCLEOTIDE SEQUENCE</scope>
    <source>
        <strain evidence="5">86</strain>
    </source>
</reference>
<dbReference type="InterPro" id="IPR005000">
    <property type="entry name" value="Aldolase/citrate-lyase_domain"/>
</dbReference>
<dbReference type="EMBL" id="FLUQ01000004">
    <property type="protein sequence ID" value="SBW08656.1"/>
    <property type="molecule type" value="Genomic_DNA"/>
</dbReference>
<dbReference type="EC" id="4.1.2.20" evidence="5"/>
<keyword evidence="2" id="KW-0479">Metal-binding</keyword>
<organism evidence="5">
    <name type="scientific">uncultured delta proteobacterium</name>
    <dbReference type="NCBI Taxonomy" id="34034"/>
    <lineage>
        <taxon>Bacteria</taxon>
        <taxon>Deltaproteobacteria</taxon>
        <taxon>environmental samples</taxon>
    </lineage>
</organism>
<proteinExistence type="inferred from homology"/>
<dbReference type="SUPFAM" id="SSF51621">
    <property type="entry name" value="Phosphoenolpyruvate/pyruvate domain"/>
    <property type="match status" value="1"/>
</dbReference>
<dbReference type="PANTHER" id="PTHR30502:SF0">
    <property type="entry name" value="PHOSPHOENOLPYRUVATE CARBOXYLASE FAMILY PROTEIN"/>
    <property type="match status" value="1"/>
</dbReference>
<dbReference type="GO" id="GO:0046872">
    <property type="term" value="F:metal ion binding"/>
    <property type="evidence" value="ECO:0007669"/>
    <property type="project" value="UniProtKB-KW"/>
</dbReference>
<evidence type="ECO:0000313" key="5">
    <source>
        <dbReference type="EMBL" id="SBW08656.1"/>
    </source>
</evidence>